<dbReference type="InterPro" id="IPR006764">
    <property type="entry name" value="SAM_dep_MeTrfase_SAV2177_type"/>
</dbReference>
<keyword evidence="1" id="KW-0808">Transferase</keyword>
<dbReference type="AlphaFoldDB" id="A0A1I1U6B2"/>
<protein>
    <submittedName>
        <fullName evidence="1">S-adenosyl methyltransferase</fullName>
    </submittedName>
</protein>
<proteinExistence type="predicted"/>
<accession>A0A1I1U6B2</accession>
<keyword evidence="1" id="KW-0489">Methyltransferase</keyword>
<dbReference type="SMART" id="SM01101">
    <property type="entry name" value="CRISPR_assoc"/>
    <property type="match status" value="1"/>
</dbReference>
<dbReference type="Proteomes" id="UP000199207">
    <property type="component" value="Unassembled WGS sequence"/>
</dbReference>
<gene>
    <name evidence="1" type="ORF">SAMN05421773_12259</name>
</gene>
<dbReference type="InterPro" id="IPR029063">
    <property type="entry name" value="SAM-dependent_MTases_sf"/>
</dbReference>
<dbReference type="RefSeq" id="WP_093841373.1">
    <property type="nucleotide sequence ID" value="NZ_FOLM01000022.1"/>
</dbReference>
<dbReference type="Pfam" id="PF08798">
    <property type="entry name" value="CRISPR_assoc"/>
    <property type="match status" value="1"/>
</dbReference>
<name>A0A1I1U6B2_9ACTN</name>
<dbReference type="OrthoDB" id="9795689at2"/>
<evidence type="ECO:0000313" key="1">
    <source>
        <dbReference type="EMBL" id="SFD65098.1"/>
    </source>
</evidence>
<keyword evidence="2" id="KW-1185">Reference proteome</keyword>
<dbReference type="GO" id="GO:0032259">
    <property type="term" value="P:methylation"/>
    <property type="evidence" value="ECO:0007669"/>
    <property type="project" value="UniProtKB-KW"/>
</dbReference>
<dbReference type="Gene3D" id="3.40.50.150">
    <property type="entry name" value="Vaccinia Virus protein VP39"/>
    <property type="match status" value="1"/>
</dbReference>
<organism evidence="1 2">
    <name type="scientific">Streptomyces aidingensis</name>
    <dbReference type="NCBI Taxonomy" id="910347"/>
    <lineage>
        <taxon>Bacteria</taxon>
        <taxon>Bacillati</taxon>
        <taxon>Actinomycetota</taxon>
        <taxon>Actinomycetes</taxon>
        <taxon>Kitasatosporales</taxon>
        <taxon>Streptomycetaceae</taxon>
        <taxon>Streptomyces</taxon>
    </lineage>
</organism>
<dbReference type="EMBL" id="FOLM01000022">
    <property type="protein sequence ID" value="SFD65098.1"/>
    <property type="molecule type" value="Genomic_DNA"/>
</dbReference>
<dbReference type="STRING" id="910347.SAMN05421773_12259"/>
<dbReference type="GO" id="GO:0008168">
    <property type="term" value="F:methyltransferase activity"/>
    <property type="evidence" value="ECO:0007669"/>
    <property type="project" value="UniProtKB-KW"/>
</dbReference>
<reference evidence="1 2" key="1">
    <citation type="submission" date="2016-10" db="EMBL/GenBank/DDBJ databases">
        <authorList>
            <person name="de Groot N.N."/>
        </authorList>
    </citation>
    <scope>NUCLEOTIDE SEQUENCE [LARGE SCALE GENOMIC DNA]</scope>
    <source>
        <strain evidence="1 2">CGMCC 4.5739</strain>
    </source>
</reference>
<dbReference type="Gene3D" id="3.30.70.1210">
    <property type="entry name" value="Crispr-associated protein, domain 2"/>
    <property type="match status" value="1"/>
</dbReference>
<evidence type="ECO:0000313" key="2">
    <source>
        <dbReference type="Proteomes" id="UP000199207"/>
    </source>
</evidence>
<sequence length="265" mass="28762">MESHHAETRAAQIDTVRPQSARIWNRWLGGGKESFPVDRTVGAASPLPLALFHSHLVLGDNEQQACHDVRRLHQLLVSGLPEDAARPEHAGRLLFAAVRAQATAAATGAPAAGRPVAVLVRTTIRPVWEPLLRAGRVVAADVRHLAWHPVAGQEIAFRLTGNPVYRDARSRRQLPLRRPRECRAWLRSRLAENGIHLTGSPAISPATRLTGTSRRGTIQLIIRDFQGRGTVTDPVAAARALVEGLGRGRAYGCGLLHIPALHGQS</sequence>
<dbReference type="SUPFAM" id="SSF117987">
    <property type="entry name" value="CRISPR-associated protein"/>
    <property type="match status" value="1"/>
</dbReference>
<dbReference type="Pfam" id="PF04672">
    <property type="entry name" value="Methyltransf_19"/>
    <property type="match status" value="1"/>
</dbReference>
<dbReference type="InterPro" id="IPR010179">
    <property type="entry name" value="CRISPR-assoc_prot_Cse3"/>
</dbReference>